<evidence type="ECO:0000313" key="2">
    <source>
        <dbReference type="Proteomes" id="UP000464754"/>
    </source>
</evidence>
<sequence length="301" mass="33802">MVSLKNCLVIGISSRALFDLDEENRIFEEQGLDAYAKWQIDHEQDILRPGSGFALVKALLKLNEISKERVVEVLVMSRNSPDTSLRIFSSIEHYGLDITRAVLSGGTSLSAYLKAFGVDLFLSANEGDVKDAINSGFAAGRIYTNTIYDFDPMKELKQIRIAFDGDAVLFSDEAERIFQKDGLEAFVENEKQNARKELPEGPFAKFLKTISDLQKRFEPESSPIRTALVTARNAPAHERVVRTLRAWDVRIDEAFFLGGISKTEVLKAFEPHIFFDDQKVHADSASNVVPSAQVPWKNEKQ</sequence>
<dbReference type="KEGG" id="aarg:Aargi30884_05360"/>
<dbReference type="InterPro" id="IPR010394">
    <property type="entry name" value="5-nucleotidase"/>
</dbReference>
<dbReference type="GO" id="GO:0005737">
    <property type="term" value="C:cytoplasm"/>
    <property type="evidence" value="ECO:0007669"/>
    <property type="project" value="InterPro"/>
</dbReference>
<reference evidence="2" key="1">
    <citation type="submission" date="2019-05" db="EMBL/GenBank/DDBJ databases">
        <title>Complete genome sequencing of Absiella argi strain JCM 30884.</title>
        <authorList>
            <person name="Sakamoto M."/>
            <person name="Murakami T."/>
            <person name="Mori H."/>
        </authorList>
    </citation>
    <scope>NUCLEOTIDE SEQUENCE [LARGE SCALE GENOMIC DNA]</scope>
    <source>
        <strain evidence="2">JCM 30884</strain>
    </source>
</reference>
<dbReference type="PANTHER" id="PTHR31367">
    <property type="entry name" value="CYTOSOLIC 5'-NUCLEOTIDASE 1 FAMILY MEMBER"/>
    <property type="match status" value="1"/>
</dbReference>
<dbReference type="PANTHER" id="PTHR31367:SF5">
    <property type="entry name" value="CYTOSOLIC 5'-NUCLEOTIDASE 1A"/>
    <property type="match status" value="1"/>
</dbReference>
<dbReference type="GO" id="GO:0000166">
    <property type="term" value="F:nucleotide binding"/>
    <property type="evidence" value="ECO:0007669"/>
    <property type="project" value="InterPro"/>
</dbReference>
<dbReference type="GO" id="GO:0000287">
    <property type="term" value="F:magnesium ion binding"/>
    <property type="evidence" value="ECO:0007669"/>
    <property type="project" value="InterPro"/>
</dbReference>
<dbReference type="Pfam" id="PF06189">
    <property type="entry name" value="5-nucleotidase"/>
    <property type="match status" value="1"/>
</dbReference>
<accession>A0A6N4TFV2</accession>
<organism evidence="1 2">
    <name type="scientific">Amedibacterium intestinale</name>
    <dbReference type="NCBI Taxonomy" id="2583452"/>
    <lineage>
        <taxon>Bacteria</taxon>
        <taxon>Bacillati</taxon>
        <taxon>Bacillota</taxon>
        <taxon>Erysipelotrichia</taxon>
        <taxon>Erysipelotrichales</taxon>
        <taxon>Erysipelotrichaceae</taxon>
        <taxon>Amedibacterium</taxon>
    </lineage>
</organism>
<evidence type="ECO:0000313" key="1">
    <source>
        <dbReference type="EMBL" id="BBK21633.1"/>
    </source>
</evidence>
<dbReference type="AlphaFoldDB" id="A0A6N4TFV2"/>
<dbReference type="GO" id="GO:0009117">
    <property type="term" value="P:nucleotide metabolic process"/>
    <property type="evidence" value="ECO:0007669"/>
    <property type="project" value="InterPro"/>
</dbReference>
<gene>
    <name evidence="1" type="ORF">Aargi30884_05360</name>
</gene>
<dbReference type="GO" id="GO:0008253">
    <property type="term" value="F:5'-nucleotidase activity"/>
    <property type="evidence" value="ECO:0007669"/>
    <property type="project" value="InterPro"/>
</dbReference>
<dbReference type="Proteomes" id="UP000464754">
    <property type="component" value="Chromosome"/>
</dbReference>
<name>A0A6N4TFV2_9FIRM</name>
<dbReference type="RefSeq" id="WP_115714854.1">
    <property type="nucleotide sequence ID" value="NZ_AP019695.1"/>
</dbReference>
<proteinExistence type="predicted"/>
<keyword evidence="2" id="KW-1185">Reference proteome</keyword>
<dbReference type="EMBL" id="AP019695">
    <property type="protein sequence ID" value="BBK21633.1"/>
    <property type="molecule type" value="Genomic_DNA"/>
</dbReference>
<protein>
    <submittedName>
        <fullName evidence="1">5'-nucleotidase</fullName>
    </submittedName>
</protein>